<dbReference type="EMBL" id="CP016282">
    <property type="protein sequence ID" value="ANP71439.1"/>
    <property type="molecule type" value="Genomic_DNA"/>
</dbReference>
<dbReference type="InterPro" id="IPR006530">
    <property type="entry name" value="YD"/>
</dbReference>
<proteinExistence type="predicted"/>
<gene>
    <name evidence="1" type="ORF">PA27867_0468</name>
</gene>
<evidence type="ECO:0008006" key="3">
    <source>
        <dbReference type="Google" id="ProtNLM"/>
    </source>
</evidence>
<accession>A0A1B1BFS8</accession>
<keyword evidence="2" id="KW-1185">Reference proteome</keyword>
<dbReference type="Proteomes" id="UP000092582">
    <property type="component" value="Chromosome 1"/>
</dbReference>
<reference evidence="1 2" key="1">
    <citation type="submission" date="2016-06" db="EMBL/GenBank/DDBJ databases">
        <title>Genome sequencing of Cryobacterium arcticum PAMC 27867.</title>
        <authorList>
            <person name="Lee J."/>
            <person name="Kim O.-S."/>
        </authorList>
    </citation>
    <scope>NUCLEOTIDE SEQUENCE [LARGE SCALE GENOMIC DNA]</scope>
    <source>
        <strain evidence="1 2">PAMC 27867</strain>
    </source>
</reference>
<dbReference type="NCBIfam" id="TIGR01643">
    <property type="entry name" value="YD_repeat_2x"/>
    <property type="match status" value="1"/>
</dbReference>
<name>A0A1B1BFS8_9MICO</name>
<organism evidence="1 2">
    <name type="scientific">Cryobacterium arcticum</name>
    <dbReference type="NCBI Taxonomy" id="670052"/>
    <lineage>
        <taxon>Bacteria</taxon>
        <taxon>Bacillati</taxon>
        <taxon>Actinomycetota</taxon>
        <taxon>Actinomycetes</taxon>
        <taxon>Micrococcales</taxon>
        <taxon>Microbacteriaceae</taxon>
        <taxon>Cryobacterium</taxon>
    </lineage>
</organism>
<protein>
    <recommendedName>
        <fullName evidence="3">RHS repeat protein</fullName>
    </recommendedName>
</protein>
<dbReference type="Gene3D" id="2.180.10.10">
    <property type="entry name" value="RHS repeat-associated core"/>
    <property type="match status" value="1"/>
</dbReference>
<dbReference type="AlphaFoldDB" id="A0A1B1BFS8"/>
<sequence>MAWWGDAHGVSANFRSSFRSSPDGAHVKWWGGGAYEASALTRLGAIDPTCRYLRFCGSDSRLCLVQIATFVPIVQAAVLTRDAAGRIASAVENGVTVTYTRDAAGRIATETRVGKVTTYTRDASGRVSGWATV</sequence>
<evidence type="ECO:0000313" key="1">
    <source>
        <dbReference type="EMBL" id="ANP71439.1"/>
    </source>
</evidence>
<evidence type="ECO:0000313" key="2">
    <source>
        <dbReference type="Proteomes" id="UP000092582"/>
    </source>
</evidence>
<dbReference type="STRING" id="670052.PA27867_0468"/>
<dbReference type="KEGG" id="cart:PA27867_0468"/>